<keyword evidence="4" id="KW-1185">Reference proteome</keyword>
<reference evidence="3 4" key="1">
    <citation type="submission" date="2019-03" db="EMBL/GenBank/DDBJ databases">
        <title>Draft genome sequences of novel Actinobacteria.</title>
        <authorList>
            <person name="Sahin N."/>
            <person name="Ay H."/>
            <person name="Saygin H."/>
        </authorList>
    </citation>
    <scope>NUCLEOTIDE SEQUENCE [LARGE SCALE GENOMIC DNA]</scope>
    <source>
        <strain evidence="3 4">DSM 45941</strain>
    </source>
</reference>
<dbReference type="PANTHER" id="PTHR30344:SF1">
    <property type="entry name" value="6-PHOSPHOGLUCONOLACTONASE"/>
    <property type="match status" value="1"/>
</dbReference>
<comment type="similarity">
    <text evidence="1">Belongs to the cycloisomerase 2 family.</text>
</comment>
<evidence type="ECO:0000313" key="3">
    <source>
        <dbReference type="EMBL" id="TDD84409.1"/>
    </source>
</evidence>
<dbReference type="InterPro" id="IPR050282">
    <property type="entry name" value="Cycloisomerase_2"/>
</dbReference>
<dbReference type="InterPro" id="IPR019405">
    <property type="entry name" value="Lactonase_7-beta_prop"/>
</dbReference>
<evidence type="ECO:0000313" key="4">
    <source>
        <dbReference type="Proteomes" id="UP000295578"/>
    </source>
</evidence>
<dbReference type="PANTHER" id="PTHR30344">
    <property type="entry name" value="6-PHOSPHOGLUCONOLACTONASE-RELATED"/>
    <property type="match status" value="1"/>
</dbReference>
<dbReference type="AlphaFoldDB" id="A0A4R5BG53"/>
<sequence length="385" mass="40542">MAASAAAAAALPLLGAATAAEAAPRAAGAARRRAAELFYTGTWKGTQIYGGWFDPVRGTMTRIGPLAEVTANWAAAHPSRPVLYVAGGEDGGVVHVFRVDRATGGLAPAGEVHTDGGGTAGGGLSYIGVDRRSDTLLVANFEAGLAASLPIARDGGLGSPVSVVHDTGSGPNPRQAAPHPHEVVVDPSGTYALVADFGADRVFAYRYDRSTGAMSYDAKTGPRSFATAPGSGPRRLVFHPNRRDCYLLNELTADLQALHWNPRRGRFTNRQILPLDSPGFEGAKSGAELAISRDGRFVYASSRGENTLVAFSVDRRTGLLRLVQRVPCGGVKPWSFTLHESGRWMFVANQVSGTVNLFAVDRRSGRLTDTGRSLSIPSPDGITFC</sequence>
<accession>A0A4R5BG53</accession>
<comment type="caution">
    <text evidence="3">The sequence shown here is derived from an EMBL/GenBank/DDBJ whole genome shotgun (WGS) entry which is preliminary data.</text>
</comment>
<dbReference type="InterPro" id="IPR015943">
    <property type="entry name" value="WD40/YVTN_repeat-like_dom_sf"/>
</dbReference>
<name>A0A4R5BG53_9ACTN</name>
<evidence type="ECO:0000256" key="1">
    <source>
        <dbReference type="ARBA" id="ARBA00005564"/>
    </source>
</evidence>
<keyword evidence="2" id="KW-0732">Signal</keyword>
<dbReference type="Pfam" id="PF10282">
    <property type="entry name" value="Lactonase"/>
    <property type="match status" value="1"/>
</dbReference>
<dbReference type="GO" id="GO:0017057">
    <property type="term" value="F:6-phosphogluconolactonase activity"/>
    <property type="evidence" value="ECO:0007669"/>
    <property type="project" value="TreeGrafter"/>
</dbReference>
<protein>
    <submittedName>
        <fullName evidence="3">Lactonase family protein</fullName>
    </submittedName>
</protein>
<dbReference type="SUPFAM" id="SSF51004">
    <property type="entry name" value="C-terminal (heme d1) domain of cytochrome cd1-nitrite reductase"/>
    <property type="match status" value="1"/>
</dbReference>
<feature type="signal peptide" evidence="2">
    <location>
        <begin position="1"/>
        <end position="22"/>
    </location>
</feature>
<dbReference type="OrthoDB" id="9790815at2"/>
<gene>
    <name evidence="3" type="ORF">E1293_12975</name>
</gene>
<dbReference type="Gene3D" id="2.130.10.10">
    <property type="entry name" value="YVTN repeat-like/Quinoprotein amine dehydrogenase"/>
    <property type="match status" value="1"/>
</dbReference>
<dbReference type="Proteomes" id="UP000295578">
    <property type="component" value="Unassembled WGS sequence"/>
</dbReference>
<evidence type="ECO:0000256" key="2">
    <source>
        <dbReference type="SAM" id="SignalP"/>
    </source>
</evidence>
<feature type="chain" id="PRO_5020198551" evidence="2">
    <location>
        <begin position="23"/>
        <end position="385"/>
    </location>
</feature>
<proteinExistence type="inferred from homology"/>
<dbReference type="InterPro" id="IPR011048">
    <property type="entry name" value="Haem_d1_sf"/>
</dbReference>
<dbReference type="EMBL" id="SMKY01000045">
    <property type="protein sequence ID" value="TDD84409.1"/>
    <property type="molecule type" value="Genomic_DNA"/>
</dbReference>
<organism evidence="3 4">
    <name type="scientific">Actinomadura darangshiensis</name>
    <dbReference type="NCBI Taxonomy" id="705336"/>
    <lineage>
        <taxon>Bacteria</taxon>
        <taxon>Bacillati</taxon>
        <taxon>Actinomycetota</taxon>
        <taxon>Actinomycetes</taxon>
        <taxon>Streptosporangiales</taxon>
        <taxon>Thermomonosporaceae</taxon>
        <taxon>Actinomadura</taxon>
    </lineage>
</organism>